<dbReference type="RefSeq" id="XP_062773409.1">
    <property type="nucleotide sequence ID" value="XM_062917358.1"/>
</dbReference>
<feature type="compositionally biased region" description="Basic and acidic residues" evidence="1">
    <location>
        <begin position="266"/>
        <end position="276"/>
    </location>
</feature>
<gene>
    <name evidence="2" type="ORF">CDEST_01199</name>
</gene>
<evidence type="ECO:0000313" key="3">
    <source>
        <dbReference type="Proteomes" id="UP001322277"/>
    </source>
</evidence>
<accession>A0AAX4HZL6</accession>
<evidence type="ECO:0000313" key="2">
    <source>
        <dbReference type="EMBL" id="WQF76185.1"/>
    </source>
</evidence>
<organism evidence="2 3">
    <name type="scientific">Colletotrichum destructivum</name>
    <dbReference type="NCBI Taxonomy" id="34406"/>
    <lineage>
        <taxon>Eukaryota</taxon>
        <taxon>Fungi</taxon>
        <taxon>Dikarya</taxon>
        <taxon>Ascomycota</taxon>
        <taxon>Pezizomycotina</taxon>
        <taxon>Sordariomycetes</taxon>
        <taxon>Hypocreomycetidae</taxon>
        <taxon>Glomerellales</taxon>
        <taxon>Glomerellaceae</taxon>
        <taxon>Colletotrichum</taxon>
        <taxon>Colletotrichum destructivum species complex</taxon>
    </lineage>
</organism>
<dbReference type="EMBL" id="CP137305">
    <property type="protein sequence ID" value="WQF76185.1"/>
    <property type="molecule type" value="Genomic_DNA"/>
</dbReference>
<protein>
    <submittedName>
        <fullName evidence="2">Uncharacterized protein</fullName>
    </submittedName>
</protein>
<sequence length="276" mass="30180">MAAHFPSAALHWTVHCHGSLLGLRGGGHDDLMVDADEEESSLSGCESPLSGTLPKGDTPASASEHEMDIDMTAVDTLLEQDKLMAADRISPRRPRYLDSDAHYIGDDDAQNEWVAQSQPCTLQSPQPGRSLRIPPYAPGTGSPRSGPSRTYTLFHTNYPPMSRYHQRSRCPPKQQRHCRFTPNRTHPSSVLIPGVGMVPIPGITLTNGAGSATVWTSRVGAPNRPDGTKFDALLCRASSSQKRHEHPTEEEAIGKKLKNAQDDEDEGRREHGMGYD</sequence>
<dbReference type="AlphaFoldDB" id="A0AAX4HZL6"/>
<dbReference type="KEGG" id="cdet:87937702"/>
<feature type="region of interest" description="Disordered" evidence="1">
    <location>
        <begin position="36"/>
        <end position="64"/>
    </location>
</feature>
<name>A0AAX4HZL6_9PEZI</name>
<feature type="region of interest" description="Disordered" evidence="1">
    <location>
        <begin position="237"/>
        <end position="276"/>
    </location>
</feature>
<proteinExistence type="predicted"/>
<keyword evidence="3" id="KW-1185">Reference proteome</keyword>
<dbReference type="Proteomes" id="UP001322277">
    <property type="component" value="Chromosome 1"/>
</dbReference>
<dbReference type="GeneID" id="87937702"/>
<feature type="region of interest" description="Disordered" evidence="1">
    <location>
        <begin position="120"/>
        <end position="149"/>
    </location>
</feature>
<evidence type="ECO:0000256" key="1">
    <source>
        <dbReference type="SAM" id="MobiDB-lite"/>
    </source>
</evidence>
<reference evidence="3" key="1">
    <citation type="journal article" date="2023" name="bioRxiv">
        <title>Complete genome of the Medicago anthracnose fungus, Colletotrichum destructivum, reveals a mini-chromosome-like region within a core chromosome.</title>
        <authorList>
            <person name="Lapalu N."/>
            <person name="Simon A."/>
            <person name="Lu A."/>
            <person name="Plaumann P.-L."/>
            <person name="Amselem J."/>
            <person name="Pigne S."/>
            <person name="Auger A."/>
            <person name="Koch C."/>
            <person name="Dallery J.-F."/>
            <person name="O'Connell R.J."/>
        </authorList>
    </citation>
    <scope>NUCLEOTIDE SEQUENCE [LARGE SCALE GENOMIC DNA]</scope>
    <source>
        <strain evidence="3">CBS 520.97</strain>
    </source>
</reference>